<comment type="caution">
    <text evidence="1">The sequence shown here is derived from an EMBL/GenBank/DDBJ whole genome shotgun (WGS) entry which is preliminary data.</text>
</comment>
<proteinExistence type="predicted"/>
<keyword evidence="2" id="KW-1185">Reference proteome</keyword>
<dbReference type="EMBL" id="JAGIZQ010000002">
    <property type="protein sequence ID" value="KAH6641072.1"/>
    <property type="molecule type" value="Genomic_DNA"/>
</dbReference>
<accession>A0ACB7PGK2</accession>
<name>A0ACB7PGK2_9PEZI</name>
<evidence type="ECO:0000313" key="1">
    <source>
        <dbReference type="EMBL" id="KAH6641072.1"/>
    </source>
</evidence>
<reference evidence="1 2" key="1">
    <citation type="journal article" date="2021" name="Nat. Commun.">
        <title>Genetic determinants of endophytism in the Arabidopsis root mycobiome.</title>
        <authorList>
            <person name="Mesny F."/>
            <person name="Miyauchi S."/>
            <person name="Thiergart T."/>
            <person name="Pickel B."/>
            <person name="Atanasova L."/>
            <person name="Karlsson M."/>
            <person name="Huettel B."/>
            <person name="Barry K.W."/>
            <person name="Haridas S."/>
            <person name="Chen C."/>
            <person name="Bauer D."/>
            <person name="Andreopoulos W."/>
            <person name="Pangilinan J."/>
            <person name="LaButti K."/>
            <person name="Riley R."/>
            <person name="Lipzen A."/>
            <person name="Clum A."/>
            <person name="Drula E."/>
            <person name="Henrissat B."/>
            <person name="Kohler A."/>
            <person name="Grigoriev I.V."/>
            <person name="Martin F.M."/>
            <person name="Hacquard S."/>
        </authorList>
    </citation>
    <scope>NUCLEOTIDE SEQUENCE [LARGE SCALE GENOMIC DNA]</scope>
    <source>
        <strain evidence="1 2">MPI-SDFR-AT-0079</strain>
    </source>
</reference>
<evidence type="ECO:0000313" key="2">
    <source>
        <dbReference type="Proteomes" id="UP000724584"/>
    </source>
</evidence>
<organism evidence="1 2">
    <name type="scientific">Chaetomium tenue</name>
    <dbReference type="NCBI Taxonomy" id="1854479"/>
    <lineage>
        <taxon>Eukaryota</taxon>
        <taxon>Fungi</taxon>
        <taxon>Dikarya</taxon>
        <taxon>Ascomycota</taxon>
        <taxon>Pezizomycotina</taxon>
        <taxon>Sordariomycetes</taxon>
        <taxon>Sordariomycetidae</taxon>
        <taxon>Sordariales</taxon>
        <taxon>Chaetomiaceae</taxon>
        <taxon>Chaetomium</taxon>
    </lineage>
</organism>
<dbReference type="Proteomes" id="UP000724584">
    <property type="component" value="Unassembled WGS sequence"/>
</dbReference>
<gene>
    <name evidence="1" type="ORF">F5144DRAFT_590447</name>
</gene>
<sequence>MSGWKHAFSLPANAVRKATPPGTVVLIDHDSEKSAGKQGDSVVKVPTPTADPADPLNWPRWRKVTCMLSVAYYVFVANYIASSLAPALPLWNHVFPHDQRPMQDLIQLVSFNVLAVGLGNIFWVPLSNIYGRRLALNLSATVLASSCSIGMLLTGYKTTMIMRLLQGLGSSASETVSAAVVGDLFFVHERGGWMAFYSASLASGSVIGGITGGYVAAKFGWAKQFWLASGLAGISCIALALLVPETMYDRNTKPLPPTHRFHQHRDPPLQRLPERPIYGRTPLRPTRARVPPLDLTNTFYAPIPTNPHQPHTTVPLPPARYPPYTFRRSLQLSPYRGHVAHHFLKPWTTLRLPATWIVMFQYGGLVGSAAVISTVGPQLLAAPPYRWGEHAGLLFVGALVGIVLGGLYTALVADRQLKAGARRNKDTGYAEPESRVWIMVPALLVGTCGLAVFGGCAHAPGGSPATVSS</sequence>
<protein>
    <submittedName>
        <fullName evidence="1">Major facilitator superfamily domain-containing protein</fullName>
    </submittedName>
</protein>